<dbReference type="Proteomes" id="UP000250572">
    <property type="component" value="Unassembled WGS sequence"/>
</dbReference>
<evidence type="ECO:0000256" key="6">
    <source>
        <dbReference type="ARBA" id="ARBA00023136"/>
    </source>
</evidence>
<feature type="domain" description="Fibronectin type-III" evidence="10">
    <location>
        <begin position="235"/>
        <end position="361"/>
    </location>
</feature>
<keyword evidence="4" id="KW-0677">Repeat</keyword>
<dbReference type="PROSITE" id="PS50853">
    <property type="entry name" value="FN3"/>
    <property type="match status" value="2"/>
</dbReference>
<gene>
    <name evidence="11" type="ORF">CCH79_00019590</name>
</gene>
<dbReference type="InterPro" id="IPR057598">
    <property type="entry name" value="Fn3_PTPRU"/>
</dbReference>
<evidence type="ECO:0000256" key="7">
    <source>
        <dbReference type="ARBA" id="ARBA00023157"/>
    </source>
</evidence>
<keyword evidence="8" id="KW-0325">Glycoprotein</keyword>
<comment type="caution">
    <text evidence="11">The sequence shown here is derived from an EMBL/GenBank/DDBJ whole genome shotgun (WGS) entry which is preliminary data.</text>
</comment>
<dbReference type="SMART" id="SM00060">
    <property type="entry name" value="FN3"/>
    <property type="match status" value="2"/>
</dbReference>
<dbReference type="FunFam" id="2.60.40.10:FF:000019">
    <property type="entry name" value="receptor-type tyrosine-protein phosphatase kappa isoform X2"/>
    <property type="match status" value="1"/>
</dbReference>
<keyword evidence="6" id="KW-0472">Membrane</keyword>
<dbReference type="InterPro" id="IPR013783">
    <property type="entry name" value="Ig-like_fold"/>
</dbReference>
<dbReference type="EMBL" id="NHOQ01002580">
    <property type="protein sequence ID" value="PWA15705.1"/>
    <property type="molecule type" value="Genomic_DNA"/>
</dbReference>
<accession>A0A315UVR0</accession>
<feature type="compositionally biased region" description="Polar residues" evidence="9">
    <location>
        <begin position="9"/>
        <end position="29"/>
    </location>
</feature>
<evidence type="ECO:0000256" key="3">
    <source>
        <dbReference type="ARBA" id="ARBA00022729"/>
    </source>
</evidence>
<evidence type="ECO:0000259" key="10">
    <source>
        <dbReference type="PROSITE" id="PS50853"/>
    </source>
</evidence>
<organism evidence="11 12">
    <name type="scientific">Gambusia affinis</name>
    <name type="common">Western mosquitofish</name>
    <name type="synonym">Heterandria affinis</name>
    <dbReference type="NCBI Taxonomy" id="33528"/>
    <lineage>
        <taxon>Eukaryota</taxon>
        <taxon>Metazoa</taxon>
        <taxon>Chordata</taxon>
        <taxon>Craniata</taxon>
        <taxon>Vertebrata</taxon>
        <taxon>Euteleostomi</taxon>
        <taxon>Actinopterygii</taxon>
        <taxon>Neopterygii</taxon>
        <taxon>Teleostei</taxon>
        <taxon>Neoteleostei</taxon>
        <taxon>Acanthomorphata</taxon>
        <taxon>Ovalentaria</taxon>
        <taxon>Atherinomorphae</taxon>
        <taxon>Cyprinodontiformes</taxon>
        <taxon>Poeciliidae</taxon>
        <taxon>Poeciliinae</taxon>
        <taxon>Gambusia</taxon>
    </lineage>
</organism>
<reference evidence="11 12" key="1">
    <citation type="journal article" date="2018" name="G3 (Bethesda)">
        <title>A High-Quality Reference Genome for the Invasive Mosquitofish Gambusia affinis Using a Chicago Library.</title>
        <authorList>
            <person name="Hoffberg S.L."/>
            <person name="Troendle N.J."/>
            <person name="Glenn T.C."/>
            <person name="Mahmud O."/>
            <person name="Louha S."/>
            <person name="Chalopin D."/>
            <person name="Bennetzen J.L."/>
            <person name="Mauricio R."/>
        </authorList>
    </citation>
    <scope>NUCLEOTIDE SEQUENCE [LARGE SCALE GENOMIC DNA]</scope>
    <source>
        <strain evidence="11">NE01/NJP1002.9</strain>
        <tissue evidence="11">Muscle</tissue>
    </source>
</reference>
<dbReference type="InterPro" id="IPR051622">
    <property type="entry name" value="R-tyr_protein_phosphatases"/>
</dbReference>
<feature type="region of interest" description="Disordered" evidence="9">
    <location>
        <begin position="1"/>
        <end position="29"/>
    </location>
</feature>
<keyword evidence="5" id="KW-1133">Transmembrane helix</keyword>
<feature type="domain" description="Fibronectin type-III" evidence="10">
    <location>
        <begin position="131"/>
        <end position="234"/>
    </location>
</feature>
<keyword evidence="3" id="KW-0732">Signal</keyword>
<dbReference type="InterPro" id="IPR036116">
    <property type="entry name" value="FN3_sf"/>
</dbReference>
<keyword evidence="12" id="KW-1185">Reference proteome</keyword>
<evidence type="ECO:0000256" key="9">
    <source>
        <dbReference type="SAM" id="MobiDB-lite"/>
    </source>
</evidence>
<name>A0A315UVR0_GAMAF</name>
<dbReference type="GO" id="GO:0016020">
    <property type="term" value="C:membrane"/>
    <property type="evidence" value="ECO:0007669"/>
    <property type="project" value="UniProtKB-SubCell"/>
</dbReference>
<dbReference type="PANTHER" id="PTHR24051:SF11">
    <property type="entry name" value="PROTEIN TYROSINE PHOSPHATASE, RECEPTOR TYPE, M"/>
    <property type="match status" value="1"/>
</dbReference>
<evidence type="ECO:0000256" key="5">
    <source>
        <dbReference type="ARBA" id="ARBA00022989"/>
    </source>
</evidence>
<evidence type="ECO:0000313" key="11">
    <source>
        <dbReference type="EMBL" id="PWA15705.1"/>
    </source>
</evidence>
<keyword evidence="7" id="KW-1015">Disulfide bond</keyword>
<comment type="subcellular location">
    <subcellularLocation>
        <location evidence="1">Membrane</location>
        <topology evidence="1">Single-pass type I membrane protein</topology>
    </subcellularLocation>
</comment>
<evidence type="ECO:0000256" key="1">
    <source>
        <dbReference type="ARBA" id="ARBA00004479"/>
    </source>
</evidence>
<evidence type="ECO:0000313" key="12">
    <source>
        <dbReference type="Proteomes" id="UP000250572"/>
    </source>
</evidence>
<dbReference type="Gene3D" id="2.60.40.10">
    <property type="entry name" value="Immunoglobulins"/>
    <property type="match status" value="2"/>
</dbReference>
<proteinExistence type="predicted"/>
<keyword evidence="2" id="KW-0812">Transmembrane</keyword>
<dbReference type="SUPFAM" id="SSF49265">
    <property type="entry name" value="Fibronectin type III"/>
    <property type="match status" value="1"/>
</dbReference>
<evidence type="ECO:0000256" key="2">
    <source>
        <dbReference type="ARBA" id="ARBA00022692"/>
    </source>
</evidence>
<dbReference type="Pfam" id="PF00041">
    <property type="entry name" value="fn3"/>
    <property type="match status" value="1"/>
</dbReference>
<dbReference type="PANTHER" id="PTHR24051">
    <property type="entry name" value="SUSHI DOMAIN-CONTAINING PROTEIN 1"/>
    <property type="match status" value="1"/>
</dbReference>
<dbReference type="AlphaFoldDB" id="A0A315UVR0"/>
<dbReference type="CDD" id="cd00063">
    <property type="entry name" value="FN3"/>
    <property type="match status" value="2"/>
</dbReference>
<dbReference type="InterPro" id="IPR003961">
    <property type="entry name" value="FN3_dom"/>
</dbReference>
<dbReference type="PRINTS" id="PR00014">
    <property type="entry name" value="FNTYPEIII"/>
</dbReference>
<evidence type="ECO:0000256" key="4">
    <source>
        <dbReference type="ARBA" id="ARBA00022737"/>
    </source>
</evidence>
<dbReference type="Pfam" id="PF23144">
    <property type="entry name" value="Fn3_PTPRU"/>
    <property type="match status" value="1"/>
</dbReference>
<protein>
    <recommendedName>
        <fullName evidence="10">Fibronectin type-III domain-containing protein</fullName>
    </recommendedName>
</protein>
<evidence type="ECO:0000256" key="8">
    <source>
        <dbReference type="ARBA" id="ARBA00023180"/>
    </source>
</evidence>
<sequence>MLLDRDTCPTETRVSNRDTSPTETRVSRETCPTVTQKHFFLEELKDFMRRCVSERAQCAPLISISNEIESSGGLGLPESSSSLHMVLVRVDPLDRPDQGSQNLSRGTTDNWLSPEVGAIMAVKPGGDPMHGPRRLLVADVQSKQVTVRWQPFGYNVTRCHRYNLTVQYRYRPAGATREVKEQVGEEVVSETMSPQPQHTVRNLPPFTNVSLKLLLSNQEGHKESEELLVLTDQDVPGAVPVDSILGRSYEQQIGLSWREPLHAYGLIRHYEVRTTALPTMPWCPRSRPVSPQITYKALSSFDTEFDLANQSGKVLKAANETSHVFSGLSPGSTYSFTIRASTIKGFGPPVITQFTTRISAPLMPPYDQESPLNQTDSSVTVLLKPAQSRGAPVR</sequence>